<name>A0ABY9Q9U7_GEOTD</name>
<sequence>MEVPEGEQNESNAEPLKRPDLELLVMGKRVGLSFTEMNELTANELVQFVNIYVKQETGKQKPRRRMATQADIDAFFA</sequence>
<organism evidence="1 2">
    <name type="scientific">Geobacillus thermodenitrificans</name>
    <dbReference type="NCBI Taxonomy" id="33940"/>
    <lineage>
        <taxon>Bacteria</taxon>
        <taxon>Bacillati</taxon>
        <taxon>Bacillota</taxon>
        <taxon>Bacilli</taxon>
        <taxon>Bacillales</taxon>
        <taxon>Anoxybacillaceae</taxon>
        <taxon>Geobacillus</taxon>
    </lineage>
</organism>
<gene>
    <name evidence="1" type="ORF">HSX42_13650</name>
</gene>
<reference evidence="1 2" key="1">
    <citation type="submission" date="2023-08" db="EMBL/GenBank/DDBJ databases">
        <title>Complete genome sequence of Geobacillus thermodenitrificans K1041, a genetically tractable strain representative of the genus Geobacillus.</title>
        <authorList>
            <person name="Kani S."/>
            <person name="Suzuki H."/>
        </authorList>
    </citation>
    <scope>NUCLEOTIDE SEQUENCE [LARGE SCALE GENOMIC DNA]</scope>
    <source>
        <strain evidence="1 2">K1041</strain>
    </source>
</reference>
<evidence type="ECO:0000313" key="2">
    <source>
        <dbReference type="Proteomes" id="UP001297580"/>
    </source>
</evidence>
<dbReference type="Proteomes" id="UP001297580">
    <property type="component" value="Chromosome"/>
</dbReference>
<protein>
    <submittedName>
        <fullName evidence="1">Uncharacterized protein</fullName>
    </submittedName>
</protein>
<keyword evidence="2" id="KW-1185">Reference proteome</keyword>
<proteinExistence type="predicted"/>
<evidence type="ECO:0000313" key="1">
    <source>
        <dbReference type="EMBL" id="WMV75303.1"/>
    </source>
</evidence>
<dbReference type="EMBL" id="CP133461">
    <property type="protein sequence ID" value="WMV75303.1"/>
    <property type="molecule type" value="Genomic_DNA"/>
</dbReference>
<dbReference type="RefSeq" id="WP_236934079.1">
    <property type="nucleotide sequence ID" value="NZ_CP133461.1"/>
</dbReference>
<accession>A0ABY9Q9U7</accession>